<evidence type="ECO:0000256" key="1">
    <source>
        <dbReference type="SAM" id="MobiDB-lite"/>
    </source>
</evidence>
<dbReference type="InterPro" id="IPR013103">
    <property type="entry name" value="RVT_2"/>
</dbReference>
<dbReference type="AlphaFoldDB" id="A0A6L2J3L8"/>
<feature type="compositionally biased region" description="Polar residues" evidence="1">
    <location>
        <begin position="151"/>
        <end position="161"/>
    </location>
</feature>
<proteinExistence type="predicted"/>
<comment type="caution">
    <text evidence="3">The sequence shown here is derived from an EMBL/GenBank/DDBJ whole genome shotgun (WGS) entry which is preliminary data.</text>
</comment>
<dbReference type="SUPFAM" id="SSF56672">
    <property type="entry name" value="DNA/RNA polymerases"/>
    <property type="match status" value="1"/>
</dbReference>
<evidence type="ECO:0000259" key="2">
    <source>
        <dbReference type="Pfam" id="PF07727"/>
    </source>
</evidence>
<feature type="compositionally biased region" description="Basic and acidic residues" evidence="1">
    <location>
        <begin position="193"/>
        <end position="207"/>
    </location>
</feature>
<dbReference type="PANTHER" id="PTHR11439">
    <property type="entry name" value="GAG-POL-RELATED RETROTRANSPOSON"/>
    <property type="match status" value="1"/>
</dbReference>
<dbReference type="CDD" id="cd09272">
    <property type="entry name" value="RNase_HI_RT_Ty1"/>
    <property type="match status" value="1"/>
</dbReference>
<protein>
    <recommendedName>
        <fullName evidence="2">Reverse transcriptase Ty1/copia-type domain-containing protein</fullName>
    </recommendedName>
</protein>
<sequence length="1041" mass="116356">MTLIEAARTMLVDSLLPIPCWAEAFNTACYVQNRVLVTKPQNKTLYELLHGRTPSIGFMKPFGCPVTILNTLDSLGKFDGKVDEGFLVGYSVSSSSPTWMFDIDTLTKTMNYQPVTAGNQFNPSAGVQEQFAVEKVREESDQQFVLFPVWSSSSTNPQNTDGDAAFDEKEPEFEGMKPASEVNVSSSSSAQSKKYDDKTKREAKGKSPIESLTGYRNLSVKFEDFSANSINEVNATGTLVPAVGQLFPKSTNTFSVAGPSNAASLTDGKSLCIDTSQFPDDSNMPELEDITYSDDEDDVGTEADFNNLETSIIVSPIRTTRVHKDHHVTQIIGDLSLATQIRSMTRVAKDQGRIEAIRLFLAYDSFMGFMLYQMDVKSAFLYGTIKEEVYVCQPLGFEDPDHPDKVYKVVKALYGLHQAPRAWYETLANYLLENVKQKKDGIVISQDKYVAEILRKFGLIDGKSASTPIDIEKPLLKDLDSEDVDMHIYRSMIGSLMYLTLSRPDIMFVVCTCACFQVTPKASHLHVVKRIFRYLKGKPHLGLWYPKDSPFNLVSYSDSDYAGARLDRKSTTGGCQFLRCRLISWQCKKQTFVTTLSTEAEYVAAAKAYCCMFIDEKVSAEVGEDADEVHAKDVNASGVVAEGTASDDDAGVSMNLFQNLMDICTTLTRRVKPLELDKITQALEITMLKQRVKKLKRRNKLKVLKLRRLKRVGSTQRIDTSDDTVIDDISKQGGIIANIDADKDVVLEDAKDVAADAKDGQDDDIDKSVDIQGWKTESQAQIYQIDLEHANKVLSMQDDKGEPAELQEVVDTVTTTKIITEVVTAASTTLTATTLQLTTAAALTLTTAPSAVGRRKGVVIRDPQETATPFTIIHSEAKSKDKGKGIFVEEPKPLKKQAQIEQDKAYAMELEAELNKSIDWDEVIDHMDYFKGMTYDDIRPIFKKYFNSNVAFLQKTKDQMDEEDNRALKRMNESQEEKIITYITTHLILLVERRNPLIRFTLDQTLNNVRLEVEEESKVSLELLSFGVDAAVDFKENMLSV</sequence>
<feature type="compositionally biased region" description="Low complexity" evidence="1">
    <location>
        <begin position="179"/>
        <end position="192"/>
    </location>
</feature>
<dbReference type="EMBL" id="BKCJ010000247">
    <property type="protein sequence ID" value="GEU31401.1"/>
    <property type="molecule type" value="Genomic_DNA"/>
</dbReference>
<gene>
    <name evidence="3" type="ORF">Tci_003379</name>
</gene>
<dbReference type="PANTHER" id="PTHR11439:SF495">
    <property type="entry name" value="REVERSE TRANSCRIPTASE, RNA-DEPENDENT DNA POLYMERASE-RELATED"/>
    <property type="match status" value="1"/>
</dbReference>
<feature type="compositionally biased region" description="Basic and acidic residues" evidence="1">
    <location>
        <begin position="166"/>
        <end position="175"/>
    </location>
</feature>
<organism evidence="3">
    <name type="scientific">Tanacetum cinerariifolium</name>
    <name type="common">Dalmatian daisy</name>
    <name type="synonym">Chrysanthemum cinerariifolium</name>
    <dbReference type="NCBI Taxonomy" id="118510"/>
    <lineage>
        <taxon>Eukaryota</taxon>
        <taxon>Viridiplantae</taxon>
        <taxon>Streptophyta</taxon>
        <taxon>Embryophyta</taxon>
        <taxon>Tracheophyta</taxon>
        <taxon>Spermatophyta</taxon>
        <taxon>Magnoliopsida</taxon>
        <taxon>eudicotyledons</taxon>
        <taxon>Gunneridae</taxon>
        <taxon>Pentapetalae</taxon>
        <taxon>asterids</taxon>
        <taxon>campanulids</taxon>
        <taxon>Asterales</taxon>
        <taxon>Asteraceae</taxon>
        <taxon>Asteroideae</taxon>
        <taxon>Anthemideae</taxon>
        <taxon>Anthemidinae</taxon>
        <taxon>Tanacetum</taxon>
    </lineage>
</organism>
<evidence type="ECO:0000313" key="3">
    <source>
        <dbReference type="EMBL" id="GEU31401.1"/>
    </source>
</evidence>
<feature type="domain" description="Reverse transcriptase Ty1/copia-type" evidence="2">
    <location>
        <begin position="353"/>
        <end position="433"/>
    </location>
</feature>
<dbReference type="Pfam" id="PF07727">
    <property type="entry name" value="RVT_2"/>
    <property type="match status" value="1"/>
</dbReference>
<name>A0A6L2J3L8_TANCI</name>
<dbReference type="InterPro" id="IPR043502">
    <property type="entry name" value="DNA/RNA_pol_sf"/>
</dbReference>
<accession>A0A6L2J3L8</accession>
<reference evidence="3" key="1">
    <citation type="journal article" date="2019" name="Sci. Rep.">
        <title>Draft genome of Tanacetum cinerariifolium, the natural source of mosquito coil.</title>
        <authorList>
            <person name="Yamashiro T."/>
            <person name="Shiraishi A."/>
            <person name="Satake H."/>
            <person name="Nakayama K."/>
        </authorList>
    </citation>
    <scope>NUCLEOTIDE SEQUENCE</scope>
</reference>
<feature type="region of interest" description="Disordered" evidence="1">
    <location>
        <begin position="151"/>
        <end position="208"/>
    </location>
</feature>